<comment type="similarity">
    <text evidence="1">Belongs to the methyltransferase superfamily. L-isoaspartyl/D-aspartyl protein methyltransferase family.</text>
</comment>
<feature type="compositionally biased region" description="Basic residues" evidence="2">
    <location>
        <begin position="608"/>
        <end position="627"/>
    </location>
</feature>
<dbReference type="InterPro" id="IPR000682">
    <property type="entry name" value="PCMT"/>
</dbReference>
<reference evidence="3 4" key="1">
    <citation type="submission" date="2015-12" db="EMBL/GenBank/DDBJ databases">
        <title>The genome of Folsomia candida.</title>
        <authorList>
            <person name="Faddeeva A."/>
            <person name="Derks M.F."/>
            <person name="Anvar Y."/>
            <person name="Smit S."/>
            <person name="Van Straalen N."/>
            <person name="Roelofs D."/>
        </authorList>
    </citation>
    <scope>NUCLEOTIDE SEQUENCE [LARGE SCALE GENOMIC DNA]</scope>
    <source>
        <strain evidence="3 4">VU population</strain>
        <tissue evidence="3">Whole body</tissue>
    </source>
</reference>
<dbReference type="GO" id="GO:0005737">
    <property type="term" value="C:cytoplasm"/>
    <property type="evidence" value="ECO:0007669"/>
    <property type="project" value="TreeGrafter"/>
</dbReference>
<dbReference type="AlphaFoldDB" id="A0A226DME2"/>
<feature type="region of interest" description="Disordered" evidence="2">
    <location>
        <begin position="326"/>
        <end position="449"/>
    </location>
</feature>
<feature type="compositionally biased region" description="Polar residues" evidence="2">
    <location>
        <begin position="499"/>
        <end position="514"/>
    </location>
</feature>
<organism evidence="3 4">
    <name type="scientific">Folsomia candida</name>
    <name type="common">Springtail</name>
    <dbReference type="NCBI Taxonomy" id="158441"/>
    <lineage>
        <taxon>Eukaryota</taxon>
        <taxon>Metazoa</taxon>
        <taxon>Ecdysozoa</taxon>
        <taxon>Arthropoda</taxon>
        <taxon>Hexapoda</taxon>
        <taxon>Collembola</taxon>
        <taxon>Entomobryomorpha</taxon>
        <taxon>Isotomoidea</taxon>
        <taxon>Isotomidae</taxon>
        <taxon>Proisotominae</taxon>
        <taxon>Folsomia</taxon>
    </lineage>
</organism>
<evidence type="ECO:0000256" key="1">
    <source>
        <dbReference type="ARBA" id="ARBA00005369"/>
    </source>
</evidence>
<keyword evidence="4" id="KW-1185">Reference proteome</keyword>
<feature type="compositionally biased region" description="Acidic residues" evidence="2">
    <location>
        <begin position="587"/>
        <end position="603"/>
    </location>
</feature>
<feature type="region of interest" description="Disordered" evidence="2">
    <location>
        <begin position="498"/>
        <end position="678"/>
    </location>
</feature>
<dbReference type="Proteomes" id="UP000198287">
    <property type="component" value="Unassembled WGS sequence"/>
</dbReference>
<dbReference type="PANTHER" id="PTHR11579">
    <property type="entry name" value="PROTEIN-L-ISOASPARTATE O-METHYLTRANSFERASE"/>
    <property type="match status" value="1"/>
</dbReference>
<evidence type="ECO:0000256" key="2">
    <source>
        <dbReference type="SAM" id="MobiDB-lite"/>
    </source>
</evidence>
<feature type="compositionally biased region" description="Low complexity" evidence="2">
    <location>
        <begin position="395"/>
        <end position="422"/>
    </location>
</feature>
<proteinExistence type="inferred from homology"/>
<name>A0A226DME2_FOLCA</name>
<feature type="compositionally biased region" description="Basic residues" evidence="2">
    <location>
        <begin position="270"/>
        <end position="280"/>
    </location>
</feature>
<accession>A0A226DME2</accession>
<dbReference type="GO" id="GO:0004719">
    <property type="term" value="F:protein-L-isoaspartate (D-aspartate) O-methyltransferase activity"/>
    <property type="evidence" value="ECO:0007669"/>
    <property type="project" value="InterPro"/>
</dbReference>
<feature type="region of interest" description="Disordered" evidence="2">
    <location>
        <begin position="257"/>
        <end position="304"/>
    </location>
</feature>
<dbReference type="Gene3D" id="3.40.50.150">
    <property type="entry name" value="Vaccinia Virus protein VP39"/>
    <property type="match status" value="1"/>
</dbReference>
<dbReference type="PANTHER" id="PTHR11579:SF9">
    <property type="entry name" value="PROTEIN-L-ISOASPARTATE O-METHYLTRANSFERASE"/>
    <property type="match status" value="1"/>
</dbReference>
<dbReference type="EMBL" id="LNIX01000014">
    <property type="protein sequence ID" value="OXA46702.1"/>
    <property type="molecule type" value="Genomic_DNA"/>
</dbReference>
<feature type="compositionally biased region" description="Acidic residues" evidence="2">
    <location>
        <begin position="355"/>
        <end position="365"/>
    </location>
</feature>
<dbReference type="InterPro" id="IPR029063">
    <property type="entry name" value="SAM-dependent_MTases_sf"/>
</dbReference>
<dbReference type="OrthoDB" id="10257972at2759"/>
<feature type="compositionally biased region" description="Acidic residues" evidence="2">
    <location>
        <begin position="639"/>
        <end position="649"/>
    </location>
</feature>
<sequence length="708" mass="77630">MGGAVSSGESNDELIDNLMESDYIKTTKVEHVFRAVDRALYYTDAFKSNAYKDLAWKDGNLHLSAPCIYSVVLENLKLEKGTSFLNMGSGTGYFSTLCGLMIGKNGINHGIELHPEVAEYGRDKLEEFLSISPAIDGFDFCMPEFVVGNCLNPISSSIRYERIYCGAACPEEMIRNVTDLLKVGGICVMPVNDSLMQITRISETTSERKSLLPVSFATLIAPPRGGTDKKPVVLPKLNPLSLKELCRMEIRGIIRSGFMQPDGRMPPGKEKKKRRHRRRQLRQEQRRRASRLLVVQRRQSAGDDGETGFVAVAYSLGNDNSSGDEYYDGGLVVHDNHDHEDDEEGMNDVLSPATDTDDTQTDSDNEMPALEGDNVPPPPPPQAQASTLPEPVAPAPSTSSSSSSAVPPTPQSSSSRPHSILSRRNDDLPLAGEPDNNAPPGNGFLGANGSDTFLRRIRELYQRREQRGGFRQLSGLIDAVQSAAPFMRARAAANAAAASTSTGQRSEGSPSNYDSACHYSSHSSLTSSTISTSSNDTSPSDDSDEEMDGRRINPNHLFSKNGHHQPISGSAESGVVVTDSPERKDDDDQDQEMLGDEGDDADADAQKGKSKKMRKRKKAGSHKKTRYLRGPLNPPPAEVFEEMEREAEEAERRVAEEDAEEALLDNTPAGRLKRNPASVEMRTRIGQLPMLPPPVKLYLNFYRQLDLD</sequence>
<dbReference type="Pfam" id="PF01135">
    <property type="entry name" value="PCMT"/>
    <property type="match status" value="1"/>
</dbReference>
<feature type="compositionally biased region" description="Low complexity" evidence="2">
    <location>
        <begin position="520"/>
        <end position="538"/>
    </location>
</feature>
<protein>
    <submittedName>
        <fullName evidence="3">Protein-L-isoaspartate O-methyltransferase domain-containing protein 1</fullName>
    </submittedName>
</protein>
<evidence type="ECO:0000313" key="3">
    <source>
        <dbReference type="EMBL" id="OXA46702.1"/>
    </source>
</evidence>
<keyword evidence="3" id="KW-0489">Methyltransferase</keyword>
<evidence type="ECO:0000313" key="4">
    <source>
        <dbReference type="Proteomes" id="UP000198287"/>
    </source>
</evidence>
<dbReference type="GO" id="GO:0032259">
    <property type="term" value="P:methylation"/>
    <property type="evidence" value="ECO:0007669"/>
    <property type="project" value="UniProtKB-KW"/>
</dbReference>
<gene>
    <name evidence="3" type="ORF">Fcan01_18433</name>
</gene>
<dbReference type="STRING" id="158441.A0A226DME2"/>
<dbReference type="SUPFAM" id="SSF53335">
    <property type="entry name" value="S-adenosyl-L-methionine-dependent methyltransferases"/>
    <property type="match status" value="1"/>
</dbReference>
<keyword evidence="3" id="KW-0808">Transferase</keyword>
<comment type="caution">
    <text evidence="3">The sequence shown here is derived from an EMBL/GenBank/DDBJ whole genome shotgun (WGS) entry which is preliminary data.</text>
</comment>